<dbReference type="Proteomes" id="UP000740926">
    <property type="component" value="Unassembled WGS sequence"/>
</dbReference>
<proteinExistence type="predicted"/>
<evidence type="ECO:0000313" key="2">
    <source>
        <dbReference type="EMBL" id="KAG1530020.1"/>
    </source>
</evidence>
<comment type="caution">
    <text evidence="2">The sequence shown here is derived from an EMBL/GenBank/DDBJ whole genome shotgun (WGS) entry which is preliminary data.</text>
</comment>
<sequence>MGGAGGALCSRDHPTGVQRQYRGHYRAGAPVAFGERQRRVDAEGFGHRRQRAQRQGAAGGWRPAGPACCARPRLRRPAHRRPVPGAAVPVPSPKPVRR</sequence>
<dbReference type="EMBL" id="JAANIU010013408">
    <property type="protein sequence ID" value="KAG1530020.1"/>
    <property type="molecule type" value="Genomic_DNA"/>
</dbReference>
<gene>
    <name evidence="2" type="ORF">G6F50_017601</name>
</gene>
<evidence type="ECO:0000313" key="3">
    <source>
        <dbReference type="Proteomes" id="UP000740926"/>
    </source>
</evidence>
<protein>
    <submittedName>
        <fullName evidence="2">Uncharacterized protein</fullName>
    </submittedName>
</protein>
<feature type="compositionally biased region" description="Basic residues" evidence="1">
    <location>
        <begin position="72"/>
        <end position="82"/>
    </location>
</feature>
<dbReference type="AlphaFoldDB" id="A0A9P6XPV1"/>
<reference evidence="2 3" key="1">
    <citation type="journal article" date="2020" name="Microb. Genom.">
        <title>Genetic diversity of clinical and environmental Mucorales isolates obtained from an investigation of mucormycosis cases among solid organ transplant recipients.</title>
        <authorList>
            <person name="Nguyen M.H."/>
            <person name="Kaul D."/>
            <person name="Muto C."/>
            <person name="Cheng S.J."/>
            <person name="Richter R.A."/>
            <person name="Bruno V.M."/>
            <person name="Liu G."/>
            <person name="Beyhan S."/>
            <person name="Sundermann A.J."/>
            <person name="Mounaud S."/>
            <person name="Pasculle A.W."/>
            <person name="Nierman W.C."/>
            <person name="Driscoll E."/>
            <person name="Cumbie R."/>
            <person name="Clancy C.J."/>
            <person name="Dupont C.L."/>
        </authorList>
    </citation>
    <scope>NUCLEOTIDE SEQUENCE [LARGE SCALE GENOMIC DNA]</scope>
    <source>
        <strain evidence="2 3">GL24</strain>
    </source>
</reference>
<evidence type="ECO:0000256" key="1">
    <source>
        <dbReference type="SAM" id="MobiDB-lite"/>
    </source>
</evidence>
<feature type="region of interest" description="Disordered" evidence="1">
    <location>
        <begin position="1"/>
        <end position="23"/>
    </location>
</feature>
<accession>A0A9P6XPV1</accession>
<feature type="compositionally biased region" description="Low complexity" evidence="1">
    <location>
        <begin position="53"/>
        <end position="71"/>
    </location>
</feature>
<organism evidence="2 3">
    <name type="scientific">Rhizopus delemar</name>
    <dbReference type="NCBI Taxonomy" id="936053"/>
    <lineage>
        <taxon>Eukaryota</taxon>
        <taxon>Fungi</taxon>
        <taxon>Fungi incertae sedis</taxon>
        <taxon>Mucoromycota</taxon>
        <taxon>Mucoromycotina</taxon>
        <taxon>Mucoromycetes</taxon>
        <taxon>Mucorales</taxon>
        <taxon>Mucorineae</taxon>
        <taxon>Rhizopodaceae</taxon>
        <taxon>Rhizopus</taxon>
    </lineage>
</organism>
<feature type="region of interest" description="Disordered" evidence="1">
    <location>
        <begin position="41"/>
        <end position="98"/>
    </location>
</feature>
<keyword evidence="3" id="KW-1185">Reference proteome</keyword>
<name>A0A9P6XPV1_9FUNG</name>